<feature type="compositionally biased region" description="Basic residues" evidence="1">
    <location>
        <begin position="195"/>
        <end position="206"/>
    </location>
</feature>
<dbReference type="KEGG" id="mng:MNEG_13953"/>
<dbReference type="EMBL" id="KK104374">
    <property type="protein sequence ID" value="KIY94010.1"/>
    <property type="molecule type" value="Genomic_DNA"/>
</dbReference>
<name>A0A0D2MFY6_9CHLO</name>
<dbReference type="AlphaFoldDB" id="A0A0D2MFY6"/>
<evidence type="ECO:0000313" key="3">
    <source>
        <dbReference type="Proteomes" id="UP000054498"/>
    </source>
</evidence>
<sequence>MEEMADQQFKQMLLAYTLLLLNQGPMHIDDLDNDCEELLVKEFDSRIDFQVTDALPRLQRWGLVSCNDRDELSACPLTDAIDTLTAAWTIAYKALGGGHASSISTYDLLTGKASTFGAGLDQWRKDKAHLQALTSASEADAKRGVFGKAKNVLGFGKGRGGNLDADGGSEGGLGTEGGSVASGAELEEGGSGGEKKKKFSLKKLLA</sequence>
<evidence type="ECO:0000256" key="1">
    <source>
        <dbReference type="SAM" id="MobiDB-lite"/>
    </source>
</evidence>
<dbReference type="PANTHER" id="PTHR33645">
    <property type="entry name" value="AMINOPEPTIDASE (DUF3754)"/>
    <property type="match status" value="1"/>
</dbReference>
<keyword evidence="3" id="KW-1185">Reference proteome</keyword>
<feature type="region of interest" description="Disordered" evidence="1">
    <location>
        <begin position="163"/>
        <end position="206"/>
    </location>
</feature>
<dbReference type="OrthoDB" id="2020015at2759"/>
<feature type="compositionally biased region" description="Gly residues" evidence="1">
    <location>
        <begin position="168"/>
        <end position="177"/>
    </location>
</feature>
<reference evidence="2 3" key="1">
    <citation type="journal article" date="2013" name="BMC Genomics">
        <title>Reconstruction of the lipid metabolism for the microalga Monoraphidium neglectum from its genome sequence reveals characteristics suitable for biofuel production.</title>
        <authorList>
            <person name="Bogen C."/>
            <person name="Al-Dilaimi A."/>
            <person name="Albersmeier A."/>
            <person name="Wichmann J."/>
            <person name="Grundmann M."/>
            <person name="Rupp O."/>
            <person name="Lauersen K.J."/>
            <person name="Blifernez-Klassen O."/>
            <person name="Kalinowski J."/>
            <person name="Goesmann A."/>
            <person name="Mussgnug J.H."/>
            <person name="Kruse O."/>
        </authorList>
    </citation>
    <scope>NUCLEOTIDE SEQUENCE [LARGE SCALE GENOMIC DNA]</scope>
    <source>
        <strain evidence="2 3">SAG 48.87</strain>
    </source>
</reference>
<gene>
    <name evidence="2" type="ORF">MNEG_13953</name>
</gene>
<organism evidence="2 3">
    <name type="scientific">Monoraphidium neglectum</name>
    <dbReference type="NCBI Taxonomy" id="145388"/>
    <lineage>
        <taxon>Eukaryota</taxon>
        <taxon>Viridiplantae</taxon>
        <taxon>Chlorophyta</taxon>
        <taxon>core chlorophytes</taxon>
        <taxon>Chlorophyceae</taxon>
        <taxon>CS clade</taxon>
        <taxon>Sphaeropleales</taxon>
        <taxon>Selenastraceae</taxon>
        <taxon>Monoraphidium</taxon>
    </lineage>
</organism>
<dbReference type="GeneID" id="25731467"/>
<dbReference type="PANTHER" id="PTHR33645:SF11">
    <property type="entry name" value="AMINOPEPTIDASE (DUF3754)"/>
    <property type="match status" value="1"/>
</dbReference>
<dbReference type="Proteomes" id="UP000054498">
    <property type="component" value="Unassembled WGS sequence"/>
</dbReference>
<accession>A0A0D2MFY6</accession>
<protein>
    <submittedName>
        <fullName evidence="2">Uncharacterized protein</fullName>
    </submittedName>
</protein>
<dbReference type="RefSeq" id="XP_013893030.1">
    <property type="nucleotide sequence ID" value="XM_014037576.1"/>
</dbReference>
<evidence type="ECO:0000313" key="2">
    <source>
        <dbReference type="EMBL" id="KIY94010.1"/>
    </source>
</evidence>
<proteinExistence type="predicted"/>